<dbReference type="Proteomes" id="UP000824264">
    <property type="component" value="Unassembled WGS sequence"/>
</dbReference>
<dbReference type="AlphaFoldDB" id="A0A9D1U9D8"/>
<accession>A0A9D1U9D8</accession>
<organism evidence="2 3">
    <name type="scientific">Candidatus Bilophila faecipullorum</name>
    <dbReference type="NCBI Taxonomy" id="2838482"/>
    <lineage>
        <taxon>Bacteria</taxon>
        <taxon>Pseudomonadati</taxon>
        <taxon>Thermodesulfobacteriota</taxon>
        <taxon>Desulfovibrionia</taxon>
        <taxon>Desulfovibrionales</taxon>
        <taxon>Desulfovibrionaceae</taxon>
        <taxon>Bilophila</taxon>
    </lineage>
</organism>
<dbReference type="InterPro" id="IPR010744">
    <property type="entry name" value="Phage_CI_N"/>
</dbReference>
<evidence type="ECO:0000313" key="2">
    <source>
        <dbReference type="EMBL" id="HIW78376.1"/>
    </source>
</evidence>
<reference evidence="2" key="1">
    <citation type="journal article" date="2021" name="PeerJ">
        <title>Extensive microbial diversity within the chicken gut microbiome revealed by metagenomics and culture.</title>
        <authorList>
            <person name="Gilroy R."/>
            <person name="Ravi A."/>
            <person name="Getino M."/>
            <person name="Pursley I."/>
            <person name="Horton D.L."/>
            <person name="Alikhan N.F."/>
            <person name="Baker D."/>
            <person name="Gharbi K."/>
            <person name="Hall N."/>
            <person name="Watson M."/>
            <person name="Adriaenssens E.M."/>
            <person name="Foster-Nyarko E."/>
            <person name="Jarju S."/>
            <person name="Secka A."/>
            <person name="Antonio M."/>
            <person name="Oren A."/>
            <person name="Chaudhuri R.R."/>
            <person name="La Ragione R."/>
            <person name="Hildebrand F."/>
            <person name="Pallen M.J."/>
        </authorList>
    </citation>
    <scope>NUCLEOTIDE SEQUENCE</scope>
    <source>
        <strain evidence="2">ChiSxjej5B17-1746</strain>
    </source>
</reference>
<reference evidence="2" key="2">
    <citation type="submission" date="2021-04" db="EMBL/GenBank/DDBJ databases">
        <authorList>
            <person name="Gilroy R."/>
        </authorList>
    </citation>
    <scope>NUCLEOTIDE SEQUENCE</scope>
    <source>
        <strain evidence="2">ChiSxjej5B17-1746</strain>
    </source>
</reference>
<dbReference type="EMBL" id="DXGI01000159">
    <property type="protein sequence ID" value="HIW78376.1"/>
    <property type="molecule type" value="Genomic_DNA"/>
</dbReference>
<dbReference type="GO" id="GO:0045892">
    <property type="term" value="P:negative regulation of DNA-templated transcription"/>
    <property type="evidence" value="ECO:0007669"/>
    <property type="project" value="InterPro"/>
</dbReference>
<comment type="caution">
    <text evidence="2">The sequence shown here is derived from an EMBL/GenBank/DDBJ whole genome shotgun (WGS) entry which is preliminary data.</text>
</comment>
<feature type="domain" description="Bacteriophage CI repressor N-terminal" evidence="1">
    <location>
        <begin position="6"/>
        <end position="68"/>
    </location>
</feature>
<evidence type="ECO:0000313" key="3">
    <source>
        <dbReference type="Proteomes" id="UP000824264"/>
    </source>
</evidence>
<dbReference type="Pfam" id="PF07022">
    <property type="entry name" value="Phage_CI_repr"/>
    <property type="match status" value="1"/>
</dbReference>
<dbReference type="GO" id="GO:0003677">
    <property type="term" value="F:DNA binding"/>
    <property type="evidence" value="ECO:0007669"/>
    <property type="project" value="InterPro"/>
</dbReference>
<dbReference type="InterPro" id="IPR010982">
    <property type="entry name" value="Lambda_DNA-bd_dom_sf"/>
</dbReference>
<gene>
    <name evidence="2" type="ORF">H9874_04430</name>
</gene>
<protein>
    <submittedName>
        <fullName evidence="2">Helix-turn-helix domain containing protein</fullName>
    </submittedName>
</protein>
<evidence type="ECO:0000259" key="1">
    <source>
        <dbReference type="Pfam" id="PF07022"/>
    </source>
</evidence>
<proteinExistence type="predicted"/>
<dbReference type="Gene3D" id="1.10.260.40">
    <property type="entry name" value="lambda repressor-like DNA-binding domains"/>
    <property type="match status" value="1"/>
</dbReference>
<sequence length="116" mass="12907">MPFQDAYERILQATGLRTQSEVTALLGVKQSSISDAKQRKHIPDPWLMTLFSKKGLNPIWIRTGEGPQYVAGTDAQPEAPLLSEQQVTSRLEPILRVALLGVIPQLADELRQKMNA</sequence>
<name>A0A9D1U9D8_9BACT</name>